<evidence type="ECO:0000256" key="1">
    <source>
        <dbReference type="SAM" id="Phobius"/>
    </source>
</evidence>
<dbReference type="PANTHER" id="PTHR30487:SF0">
    <property type="entry name" value="PREPILIN LEADER PEPTIDASE_N-METHYLTRANSFERASE-RELATED"/>
    <property type="match status" value="1"/>
</dbReference>
<feature type="domain" description="Prepilin peptidase A24 N-terminal" evidence="2">
    <location>
        <begin position="35"/>
        <end position="90"/>
    </location>
</feature>
<reference evidence="3 4" key="1">
    <citation type="submission" date="2021-01" db="EMBL/GenBank/DDBJ databases">
        <title>Whole genome shotgun sequence of Asanoa iriomotensis NBRC 100142.</title>
        <authorList>
            <person name="Komaki H."/>
            <person name="Tamura T."/>
        </authorList>
    </citation>
    <scope>NUCLEOTIDE SEQUENCE [LARGE SCALE GENOMIC DNA]</scope>
    <source>
        <strain evidence="3 4">NBRC 100142</strain>
    </source>
</reference>
<dbReference type="PANTHER" id="PTHR30487">
    <property type="entry name" value="TYPE 4 PREPILIN-LIKE PROTEINS LEADER PEPTIDE-PROCESSING ENZYME"/>
    <property type="match status" value="1"/>
</dbReference>
<accession>A0ABQ4CFE9</accession>
<protein>
    <submittedName>
        <fullName evidence="3">Prepilin peptidase</fullName>
    </submittedName>
</protein>
<dbReference type="RefSeq" id="WP_203708313.1">
    <property type="nucleotide sequence ID" value="NZ_BAAALU010000018.1"/>
</dbReference>
<keyword evidence="4" id="KW-1185">Reference proteome</keyword>
<dbReference type="Proteomes" id="UP000624325">
    <property type="component" value="Unassembled WGS sequence"/>
</dbReference>
<dbReference type="Gene3D" id="1.20.120.1220">
    <property type="match status" value="1"/>
</dbReference>
<feature type="transmembrane region" description="Helical" evidence="1">
    <location>
        <begin position="126"/>
        <end position="144"/>
    </location>
</feature>
<keyword evidence="1" id="KW-0472">Membrane</keyword>
<feature type="transmembrane region" description="Helical" evidence="1">
    <location>
        <begin position="227"/>
        <end position="247"/>
    </location>
</feature>
<feature type="transmembrane region" description="Helical" evidence="1">
    <location>
        <begin position="150"/>
        <end position="173"/>
    </location>
</feature>
<name>A0ABQ4CFE9_9ACTN</name>
<feature type="transmembrane region" description="Helical" evidence="1">
    <location>
        <begin position="99"/>
        <end position="119"/>
    </location>
</feature>
<gene>
    <name evidence="3" type="primary">pilD</name>
    <name evidence="3" type="ORF">Air01nite_75920</name>
</gene>
<evidence type="ECO:0000259" key="2">
    <source>
        <dbReference type="Pfam" id="PF06750"/>
    </source>
</evidence>
<evidence type="ECO:0000313" key="4">
    <source>
        <dbReference type="Proteomes" id="UP000624325"/>
    </source>
</evidence>
<dbReference type="Pfam" id="PF06750">
    <property type="entry name" value="A24_N_bact"/>
    <property type="match status" value="1"/>
</dbReference>
<organism evidence="3 4">
    <name type="scientific">Asanoa iriomotensis</name>
    <dbReference type="NCBI Taxonomy" id="234613"/>
    <lineage>
        <taxon>Bacteria</taxon>
        <taxon>Bacillati</taxon>
        <taxon>Actinomycetota</taxon>
        <taxon>Actinomycetes</taxon>
        <taxon>Micromonosporales</taxon>
        <taxon>Micromonosporaceae</taxon>
        <taxon>Asanoa</taxon>
    </lineage>
</organism>
<dbReference type="InterPro" id="IPR010627">
    <property type="entry name" value="Prepilin_pept_A24_N"/>
</dbReference>
<proteinExistence type="predicted"/>
<dbReference type="InterPro" id="IPR050882">
    <property type="entry name" value="Prepilin_peptidase/N-MTase"/>
</dbReference>
<comment type="caution">
    <text evidence="3">The sequence shown here is derived from an EMBL/GenBank/DDBJ whole genome shotgun (WGS) entry which is preliminary data.</text>
</comment>
<keyword evidence="1" id="KW-1133">Transmembrane helix</keyword>
<sequence length="254" mass="25411">MNAGWTIAAVIAAVAFAGPVRAWIAAFSVPEGQPPATACAACQSTILPARGGGALGWLPPHGRCRACRVRIGPPPWAVEAVLAVTAGALVHAATVPLTAPLLVCLTVLGVTLAFVDLAVCRLPDRFTAAAFLTAVVVVVVQTAAGGDWALGLRAAIAAALTGGFYLLLTLVANGGYADAKLGLTTGLLLGAHSWTALIVGGFVSVLITAVLGATLRAAGLRKPGDDLAHGPSMLAGVLLVVAIAPFAPHVNVTM</sequence>
<evidence type="ECO:0000313" key="3">
    <source>
        <dbReference type="EMBL" id="GIF61497.1"/>
    </source>
</evidence>
<keyword evidence="1" id="KW-0812">Transmembrane</keyword>
<feature type="transmembrane region" description="Helical" evidence="1">
    <location>
        <begin position="194"/>
        <end position="215"/>
    </location>
</feature>
<dbReference type="EMBL" id="BONC01000108">
    <property type="protein sequence ID" value="GIF61497.1"/>
    <property type="molecule type" value="Genomic_DNA"/>
</dbReference>